<sequence>MTKEEFCKRLKDINLTQKEFSEITHVPYSTLNNWGFHDIQVPKWVGPFLEHYEKAKKYDAIKKMILDSKEVLQD</sequence>
<evidence type="ECO:0000313" key="2">
    <source>
        <dbReference type="Proteomes" id="UP000245014"/>
    </source>
</evidence>
<reference evidence="1 2" key="1">
    <citation type="submission" date="2018-05" db="EMBL/GenBank/DDBJ databases">
        <title>Antimicrobial susceptibility testing and genomic analysis of Arcobacter skirrowii strains and one Arcobacter butzleri isolated from German poultry farms.</title>
        <authorList>
            <person name="Haenel I."/>
            <person name="Hotzel H."/>
            <person name="Tomaso H."/>
            <person name="Busch A."/>
        </authorList>
    </citation>
    <scope>NUCLEOTIDE SEQUENCE [LARGE SCALE GENOMIC DNA]</scope>
    <source>
        <strain evidence="2">v</strain>
    </source>
</reference>
<name>A0A2U2BYE6_9BACT</name>
<comment type="caution">
    <text evidence="1">The sequence shown here is derived from an EMBL/GenBank/DDBJ whole genome shotgun (WGS) entry which is preliminary data.</text>
</comment>
<gene>
    <name evidence="1" type="ORF">DF188_09725</name>
</gene>
<accession>A0A2U2BYE6</accession>
<protein>
    <recommendedName>
        <fullName evidence="3">XRE family transcriptional regulator</fullName>
    </recommendedName>
</protein>
<dbReference type="Proteomes" id="UP000245014">
    <property type="component" value="Unassembled WGS sequence"/>
</dbReference>
<organism evidence="1 2">
    <name type="scientific">Aliarcobacter skirrowii</name>
    <dbReference type="NCBI Taxonomy" id="28200"/>
    <lineage>
        <taxon>Bacteria</taxon>
        <taxon>Pseudomonadati</taxon>
        <taxon>Campylobacterota</taxon>
        <taxon>Epsilonproteobacteria</taxon>
        <taxon>Campylobacterales</taxon>
        <taxon>Arcobacteraceae</taxon>
        <taxon>Aliarcobacter</taxon>
    </lineage>
</organism>
<evidence type="ECO:0000313" key="1">
    <source>
        <dbReference type="EMBL" id="PWE19550.1"/>
    </source>
</evidence>
<dbReference type="RefSeq" id="WP_109158805.1">
    <property type="nucleotide sequence ID" value="NZ_QEYI01000012.1"/>
</dbReference>
<dbReference type="CDD" id="cd00093">
    <property type="entry name" value="HTH_XRE"/>
    <property type="match status" value="1"/>
</dbReference>
<dbReference type="AlphaFoldDB" id="A0A2U2BYE6"/>
<dbReference type="EMBL" id="QEYI01000012">
    <property type="protein sequence ID" value="PWE19550.1"/>
    <property type="molecule type" value="Genomic_DNA"/>
</dbReference>
<proteinExistence type="predicted"/>
<dbReference type="InterPro" id="IPR001387">
    <property type="entry name" value="Cro/C1-type_HTH"/>
</dbReference>
<evidence type="ECO:0008006" key="3">
    <source>
        <dbReference type="Google" id="ProtNLM"/>
    </source>
</evidence>